<dbReference type="Proteomes" id="UP000749320">
    <property type="component" value="Unassembled WGS sequence"/>
</dbReference>
<accession>A0A921GD65</accession>
<comment type="caution">
    <text evidence="1">The sequence shown here is derived from an EMBL/GenBank/DDBJ whole genome shotgun (WGS) entry which is preliminary data.</text>
</comment>
<protein>
    <submittedName>
        <fullName evidence="1">Uncharacterized protein</fullName>
    </submittedName>
</protein>
<organism evidence="1 2">
    <name type="scientific">Thomasclavelia spiroformis</name>
    <dbReference type="NCBI Taxonomy" id="29348"/>
    <lineage>
        <taxon>Bacteria</taxon>
        <taxon>Bacillati</taxon>
        <taxon>Bacillota</taxon>
        <taxon>Erysipelotrichia</taxon>
        <taxon>Erysipelotrichales</taxon>
        <taxon>Coprobacillaceae</taxon>
        <taxon>Thomasclavelia</taxon>
    </lineage>
</organism>
<sequence length="52" mass="6163">MKSCKKEALRADYGKLKKQVKEYDVIKQNIDSILRQPREPEQDKEIELDSNI</sequence>
<dbReference type="EMBL" id="DYWV01000319">
    <property type="protein sequence ID" value="HJF41105.1"/>
    <property type="molecule type" value="Genomic_DNA"/>
</dbReference>
<reference evidence="1" key="1">
    <citation type="journal article" date="2021" name="PeerJ">
        <title>Extensive microbial diversity within the chicken gut microbiome revealed by metagenomics and culture.</title>
        <authorList>
            <person name="Gilroy R."/>
            <person name="Ravi A."/>
            <person name="Getino M."/>
            <person name="Pursley I."/>
            <person name="Horton D.L."/>
            <person name="Alikhan N.F."/>
            <person name="Baker D."/>
            <person name="Gharbi K."/>
            <person name="Hall N."/>
            <person name="Watson M."/>
            <person name="Adriaenssens E.M."/>
            <person name="Foster-Nyarko E."/>
            <person name="Jarju S."/>
            <person name="Secka A."/>
            <person name="Antonio M."/>
            <person name="Oren A."/>
            <person name="Chaudhuri R.R."/>
            <person name="La Ragione R."/>
            <person name="Hildebrand F."/>
            <person name="Pallen M.J."/>
        </authorList>
    </citation>
    <scope>NUCLEOTIDE SEQUENCE</scope>
    <source>
        <strain evidence="1">CHK193-16274</strain>
    </source>
</reference>
<evidence type="ECO:0000313" key="1">
    <source>
        <dbReference type="EMBL" id="HJF41105.1"/>
    </source>
</evidence>
<gene>
    <name evidence="1" type="ORF">K8V91_09295</name>
</gene>
<proteinExistence type="predicted"/>
<dbReference type="AlphaFoldDB" id="A0A921GD65"/>
<reference evidence="1" key="2">
    <citation type="submission" date="2021-09" db="EMBL/GenBank/DDBJ databases">
        <authorList>
            <person name="Gilroy R."/>
        </authorList>
    </citation>
    <scope>NUCLEOTIDE SEQUENCE</scope>
    <source>
        <strain evidence="1">CHK193-16274</strain>
    </source>
</reference>
<name>A0A921GD65_9FIRM</name>
<evidence type="ECO:0000313" key="2">
    <source>
        <dbReference type="Proteomes" id="UP000749320"/>
    </source>
</evidence>